<accession>A0A9N7UZS3</accession>
<dbReference type="Proteomes" id="UP001153269">
    <property type="component" value="Unassembled WGS sequence"/>
</dbReference>
<organism evidence="2 3">
    <name type="scientific">Pleuronectes platessa</name>
    <name type="common">European plaice</name>
    <dbReference type="NCBI Taxonomy" id="8262"/>
    <lineage>
        <taxon>Eukaryota</taxon>
        <taxon>Metazoa</taxon>
        <taxon>Chordata</taxon>
        <taxon>Craniata</taxon>
        <taxon>Vertebrata</taxon>
        <taxon>Euteleostomi</taxon>
        <taxon>Actinopterygii</taxon>
        <taxon>Neopterygii</taxon>
        <taxon>Teleostei</taxon>
        <taxon>Neoteleostei</taxon>
        <taxon>Acanthomorphata</taxon>
        <taxon>Carangaria</taxon>
        <taxon>Pleuronectiformes</taxon>
        <taxon>Pleuronectoidei</taxon>
        <taxon>Pleuronectidae</taxon>
        <taxon>Pleuronectes</taxon>
    </lineage>
</organism>
<sequence length="128" mass="13337">MQGKFQVKAASVIGNDAAWDGRGGGRRRAGGSSRRGDQMRRTRSGGLGGLGGGGRVRRLSKQVVGSDNNPGCSVAHWPWVSARSPAAIQQRSSNATVVLRKLGPAHTQPTTLSRGCEAPPGQILPTLN</sequence>
<evidence type="ECO:0000256" key="1">
    <source>
        <dbReference type="SAM" id="MobiDB-lite"/>
    </source>
</evidence>
<comment type="caution">
    <text evidence="2">The sequence shown here is derived from an EMBL/GenBank/DDBJ whole genome shotgun (WGS) entry which is preliminary data.</text>
</comment>
<proteinExistence type="predicted"/>
<protein>
    <submittedName>
        <fullName evidence="2">Uncharacterized protein</fullName>
    </submittedName>
</protein>
<keyword evidence="3" id="KW-1185">Reference proteome</keyword>
<reference evidence="2" key="1">
    <citation type="submission" date="2020-03" db="EMBL/GenBank/DDBJ databases">
        <authorList>
            <person name="Weist P."/>
        </authorList>
    </citation>
    <scope>NUCLEOTIDE SEQUENCE</scope>
</reference>
<gene>
    <name evidence="2" type="ORF">PLEPLA_LOCUS30425</name>
</gene>
<dbReference type="AlphaFoldDB" id="A0A9N7UZS3"/>
<name>A0A9N7UZS3_PLEPL</name>
<evidence type="ECO:0000313" key="2">
    <source>
        <dbReference type="EMBL" id="CAB1442707.1"/>
    </source>
</evidence>
<feature type="region of interest" description="Disordered" evidence="1">
    <location>
        <begin position="1"/>
        <end position="56"/>
    </location>
</feature>
<dbReference type="EMBL" id="CADEAL010002902">
    <property type="protein sequence ID" value="CAB1442707.1"/>
    <property type="molecule type" value="Genomic_DNA"/>
</dbReference>
<evidence type="ECO:0000313" key="3">
    <source>
        <dbReference type="Proteomes" id="UP001153269"/>
    </source>
</evidence>
<feature type="compositionally biased region" description="Gly residues" evidence="1">
    <location>
        <begin position="45"/>
        <end position="54"/>
    </location>
</feature>
<feature type="region of interest" description="Disordered" evidence="1">
    <location>
        <begin position="105"/>
        <end position="128"/>
    </location>
</feature>